<feature type="region of interest" description="Disordered" evidence="1">
    <location>
        <begin position="143"/>
        <end position="179"/>
    </location>
</feature>
<keyword evidence="2" id="KW-0472">Membrane</keyword>
<comment type="caution">
    <text evidence="3">The sequence shown here is derived from an EMBL/GenBank/DDBJ whole genome shotgun (WGS) entry which is preliminary data.</text>
</comment>
<keyword evidence="2" id="KW-1133">Transmembrane helix</keyword>
<protein>
    <submittedName>
        <fullName evidence="3">SpdA protein</fullName>
    </submittedName>
</protein>
<reference evidence="3 4" key="1">
    <citation type="submission" date="2022-06" db="EMBL/GenBank/DDBJ databases">
        <title>Draft genome sequence of type strain Streptomyces rubrisoli DSM 42083.</title>
        <authorList>
            <person name="Duangmal K."/>
            <person name="Klaysubun C."/>
        </authorList>
    </citation>
    <scope>NUCLEOTIDE SEQUENCE [LARGE SCALE GENOMIC DNA]</scope>
    <source>
        <strain evidence="3 4">DSM 42083</strain>
    </source>
</reference>
<dbReference type="RefSeq" id="WP_255928168.1">
    <property type="nucleotide sequence ID" value="NZ_JANFNH010000013.1"/>
</dbReference>
<evidence type="ECO:0000313" key="3">
    <source>
        <dbReference type="EMBL" id="MCQ4043251.1"/>
    </source>
</evidence>
<gene>
    <name evidence="3" type="ORF">NON19_14725</name>
</gene>
<proteinExistence type="predicted"/>
<keyword evidence="2" id="KW-0812">Transmembrane</keyword>
<feature type="transmembrane region" description="Helical" evidence="2">
    <location>
        <begin position="42"/>
        <end position="62"/>
    </location>
</feature>
<organism evidence="3 4">
    <name type="scientific">Streptantibioticus rubrisoli</name>
    <dbReference type="NCBI Taxonomy" id="1387313"/>
    <lineage>
        <taxon>Bacteria</taxon>
        <taxon>Bacillati</taxon>
        <taxon>Actinomycetota</taxon>
        <taxon>Actinomycetes</taxon>
        <taxon>Kitasatosporales</taxon>
        <taxon>Streptomycetaceae</taxon>
        <taxon>Streptantibioticus</taxon>
    </lineage>
</organism>
<dbReference type="EMBL" id="JANFNH010000013">
    <property type="protein sequence ID" value="MCQ4043251.1"/>
    <property type="molecule type" value="Genomic_DNA"/>
</dbReference>
<dbReference type="Proteomes" id="UP001206206">
    <property type="component" value="Unassembled WGS sequence"/>
</dbReference>
<feature type="transmembrane region" description="Helical" evidence="2">
    <location>
        <begin position="7"/>
        <end position="30"/>
    </location>
</feature>
<name>A0ABT1PD13_9ACTN</name>
<keyword evidence="4" id="KW-1185">Reference proteome</keyword>
<accession>A0ABT1PD13</accession>
<evidence type="ECO:0000256" key="1">
    <source>
        <dbReference type="SAM" id="MobiDB-lite"/>
    </source>
</evidence>
<sequence length="241" mass="25652">MTTLRVVTAIMGAVVGLTFLFGFGNVWLLAQRLGVPTVVAPLVAPAVDLSVLGLLLGTRYLALHGASREQLRPARRLLVFSSVMTLALNVADPVITDQVGKAAFDAVGPLLLIGWAEVGPGLLQAINGVHAAAPIPLTSPAVEQDRANKAPSPAEAIDPNAEDSNSPPQQACEPLDGERSLEDDLLDSARREDAWHWETYKRPISAETLRKRLHIGAARSRMLVAMMRADSSSRRSNSGGA</sequence>
<evidence type="ECO:0000313" key="4">
    <source>
        <dbReference type="Proteomes" id="UP001206206"/>
    </source>
</evidence>
<evidence type="ECO:0000256" key="2">
    <source>
        <dbReference type="SAM" id="Phobius"/>
    </source>
</evidence>
<feature type="transmembrane region" description="Helical" evidence="2">
    <location>
        <begin position="74"/>
        <end position="91"/>
    </location>
</feature>